<feature type="transmembrane region" description="Helical" evidence="1">
    <location>
        <begin position="21"/>
        <end position="39"/>
    </location>
</feature>
<keyword evidence="1" id="KW-0812">Transmembrane</keyword>
<proteinExistence type="predicted"/>
<accession>A0A0A9E9H0</accession>
<name>A0A0A9E9H0_ARUDO</name>
<protein>
    <submittedName>
        <fullName evidence="2">Uncharacterized protein</fullName>
    </submittedName>
</protein>
<evidence type="ECO:0000256" key="1">
    <source>
        <dbReference type="SAM" id="Phobius"/>
    </source>
</evidence>
<dbReference type="EMBL" id="GBRH01205298">
    <property type="protein sequence ID" value="JAD92597.1"/>
    <property type="molecule type" value="Transcribed_RNA"/>
</dbReference>
<keyword evidence="1" id="KW-1133">Transmembrane helix</keyword>
<dbReference type="AlphaFoldDB" id="A0A0A9E9H0"/>
<evidence type="ECO:0000313" key="2">
    <source>
        <dbReference type="EMBL" id="JAD92597.1"/>
    </source>
</evidence>
<reference evidence="2" key="1">
    <citation type="submission" date="2014-09" db="EMBL/GenBank/DDBJ databases">
        <authorList>
            <person name="Magalhaes I.L.F."/>
            <person name="Oliveira U."/>
            <person name="Santos F.R."/>
            <person name="Vidigal T.H.D.A."/>
            <person name="Brescovit A.D."/>
            <person name="Santos A.J."/>
        </authorList>
    </citation>
    <scope>NUCLEOTIDE SEQUENCE</scope>
    <source>
        <tissue evidence="2">Shoot tissue taken approximately 20 cm above the soil surface</tissue>
    </source>
</reference>
<organism evidence="2">
    <name type="scientific">Arundo donax</name>
    <name type="common">Giant reed</name>
    <name type="synonym">Donax arundinaceus</name>
    <dbReference type="NCBI Taxonomy" id="35708"/>
    <lineage>
        <taxon>Eukaryota</taxon>
        <taxon>Viridiplantae</taxon>
        <taxon>Streptophyta</taxon>
        <taxon>Embryophyta</taxon>
        <taxon>Tracheophyta</taxon>
        <taxon>Spermatophyta</taxon>
        <taxon>Magnoliopsida</taxon>
        <taxon>Liliopsida</taxon>
        <taxon>Poales</taxon>
        <taxon>Poaceae</taxon>
        <taxon>PACMAD clade</taxon>
        <taxon>Arundinoideae</taxon>
        <taxon>Arundineae</taxon>
        <taxon>Arundo</taxon>
    </lineage>
</organism>
<sequence>MVSGLYLIYLKLVIVRFLQEIVVLKLLNMLLLLMHYLLVT</sequence>
<reference evidence="2" key="2">
    <citation type="journal article" date="2015" name="Data Brief">
        <title>Shoot transcriptome of the giant reed, Arundo donax.</title>
        <authorList>
            <person name="Barrero R.A."/>
            <person name="Guerrero F.D."/>
            <person name="Moolhuijzen P."/>
            <person name="Goolsby J.A."/>
            <person name="Tidwell J."/>
            <person name="Bellgard S.E."/>
            <person name="Bellgard M.I."/>
        </authorList>
    </citation>
    <scope>NUCLEOTIDE SEQUENCE</scope>
    <source>
        <tissue evidence="2">Shoot tissue taken approximately 20 cm above the soil surface</tissue>
    </source>
</reference>
<keyword evidence="1" id="KW-0472">Membrane</keyword>